<evidence type="ECO:0000313" key="1">
    <source>
        <dbReference type="EMBL" id="KAE8167587.1"/>
    </source>
</evidence>
<dbReference type="Proteomes" id="UP000326950">
    <property type="component" value="Unassembled WGS sequence"/>
</dbReference>
<dbReference type="EMBL" id="ML738589">
    <property type="protein sequence ID" value="KAE8167587.1"/>
    <property type="molecule type" value="Genomic_DNA"/>
</dbReference>
<dbReference type="SMART" id="SM00248">
    <property type="entry name" value="ANK"/>
    <property type="match status" value="2"/>
</dbReference>
<accession>A0A5N6VA19</accession>
<dbReference type="Pfam" id="PF12796">
    <property type="entry name" value="Ank_2"/>
    <property type="match status" value="1"/>
</dbReference>
<organism evidence="1 2">
    <name type="scientific">Aspergillus tamarii</name>
    <dbReference type="NCBI Taxonomy" id="41984"/>
    <lineage>
        <taxon>Eukaryota</taxon>
        <taxon>Fungi</taxon>
        <taxon>Dikarya</taxon>
        <taxon>Ascomycota</taxon>
        <taxon>Pezizomycotina</taxon>
        <taxon>Eurotiomycetes</taxon>
        <taxon>Eurotiomycetidae</taxon>
        <taxon>Eurotiales</taxon>
        <taxon>Aspergillaceae</taxon>
        <taxon>Aspergillus</taxon>
        <taxon>Aspergillus subgen. Circumdati</taxon>
    </lineage>
</organism>
<dbReference type="SUPFAM" id="SSF48403">
    <property type="entry name" value="Ankyrin repeat"/>
    <property type="match status" value="1"/>
</dbReference>
<keyword evidence="2" id="KW-1185">Reference proteome</keyword>
<sequence length="221" mass="24466">MRRLDPAGNGKQELSALGAHEIPGPIERALQMEQRGIAEFLLERGIRQTSDLGLVHAAENNDHTLLQLLVDHGADIQMYVHAALLHAIKSGQYEMVEALIDRGANPHLSFALFTLGGYRCLGATGFAVWFHHLDILKLLLAKSVQPEYDDLSVAKEKGFEQAVTLLLPALVDAPGEKKEYVTYYLNRQESAREVALENTLEVSSHLVDPDLHDEDGKCAHQ</sequence>
<reference evidence="1 2" key="1">
    <citation type="submission" date="2019-04" db="EMBL/GenBank/DDBJ databases">
        <title>Friends and foes A comparative genomics study of 23 Aspergillus species from section Flavi.</title>
        <authorList>
            <consortium name="DOE Joint Genome Institute"/>
            <person name="Kjaerbolling I."/>
            <person name="Vesth T."/>
            <person name="Frisvad J.C."/>
            <person name="Nybo J.L."/>
            <person name="Theobald S."/>
            <person name="Kildgaard S."/>
            <person name="Isbrandt T."/>
            <person name="Kuo A."/>
            <person name="Sato A."/>
            <person name="Lyhne E.K."/>
            <person name="Kogle M.E."/>
            <person name="Wiebenga A."/>
            <person name="Kun R.S."/>
            <person name="Lubbers R.J."/>
            <person name="Makela M.R."/>
            <person name="Barry K."/>
            <person name="Chovatia M."/>
            <person name="Clum A."/>
            <person name="Daum C."/>
            <person name="Haridas S."/>
            <person name="He G."/>
            <person name="LaButti K."/>
            <person name="Lipzen A."/>
            <person name="Mondo S."/>
            <person name="Riley R."/>
            <person name="Salamov A."/>
            <person name="Simmons B.A."/>
            <person name="Magnuson J.K."/>
            <person name="Henrissat B."/>
            <person name="Mortensen U.H."/>
            <person name="Larsen T.O."/>
            <person name="Devries R.P."/>
            <person name="Grigoriev I.V."/>
            <person name="Machida M."/>
            <person name="Baker S.E."/>
            <person name="Andersen M.R."/>
        </authorList>
    </citation>
    <scope>NUCLEOTIDE SEQUENCE [LARGE SCALE GENOMIC DNA]</scope>
    <source>
        <strain evidence="1 2">CBS 117626</strain>
    </source>
</reference>
<dbReference type="InterPro" id="IPR002110">
    <property type="entry name" value="Ankyrin_rpt"/>
</dbReference>
<gene>
    <name evidence="1" type="ORF">BDV40DRAFT_295688</name>
</gene>
<protein>
    <submittedName>
        <fullName evidence="1">Uncharacterized protein</fullName>
    </submittedName>
</protein>
<dbReference type="OrthoDB" id="4772757at2759"/>
<proteinExistence type="predicted"/>
<evidence type="ECO:0000313" key="2">
    <source>
        <dbReference type="Proteomes" id="UP000326950"/>
    </source>
</evidence>
<dbReference type="AlphaFoldDB" id="A0A5N6VA19"/>
<dbReference type="Gene3D" id="1.25.40.20">
    <property type="entry name" value="Ankyrin repeat-containing domain"/>
    <property type="match status" value="1"/>
</dbReference>
<dbReference type="InterPro" id="IPR036770">
    <property type="entry name" value="Ankyrin_rpt-contain_sf"/>
</dbReference>
<name>A0A5N6VA19_ASPTM</name>